<organism evidence="3 4">
    <name type="scientific">Frigoriglobus tundricola</name>
    <dbReference type="NCBI Taxonomy" id="2774151"/>
    <lineage>
        <taxon>Bacteria</taxon>
        <taxon>Pseudomonadati</taxon>
        <taxon>Planctomycetota</taxon>
        <taxon>Planctomycetia</taxon>
        <taxon>Gemmatales</taxon>
        <taxon>Gemmataceae</taxon>
        <taxon>Frigoriglobus</taxon>
    </lineage>
</organism>
<evidence type="ECO:0000256" key="1">
    <source>
        <dbReference type="SAM" id="SignalP"/>
    </source>
</evidence>
<proteinExistence type="predicted"/>
<keyword evidence="1" id="KW-0732">Signal</keyword>
<evidence type="ECO:0000259" key="2">
    <source>
        <dbReference type="Pfam" id="PF10988"/>
    </source>
</evidence>
<feature type="chain" id="PRO_5026679316" description="Putative auto-transporter adhesin head GIN domain-containing protein" evidence="1">
    <location>
        <begin position="28"/>
        <end position="245"/>
    </location>
</feature>
<gene>
    <name evidence="3" type="ORF">FTUN_0251</name>
</gene>
<feature type="domain" description="Putative auto-transporter adhesin head GIN" evidence="2">
    <location>
        <begin position="48"/>
        <end position="228"/>
    </location>
</feature>
<dbReference type="AlphaFoldDB" id="A0A6M5YGP0"/>
<protein>
    <recommendedName>
        <fullName evidence="2">Putative auto-transporter adhesin head GIN domain-containing protein</fullName>
    </recommendedName>
</protein>
<sequence>MIRRMIRFGFLSSALIGGGLLALATTARDPVDGSGVPATEERFVGDVTEVTFSGIGEMTIVQGVVPSLSVTADDNVLPALETKVNGRKLTVQTRSRSTISPKTKITYTLTTPRLESVTVSGAGNVRTEKFIGDALTVKLSGAGNARLRDANFKSLNVNVSGAGTASASGSAEKLTLRISGAGDVEAAALKTGTSDVQISGAGNATVWATEALKARVSGAGGIKYKGAPQVEQKVSGAGSVRALNG</sequence>
<dbReference type="Pfam" id="PF10988">
    <property type="entry name" value="DUF2807"/>
    <property type="match status" value="1"/>
</dbReference>
<evidence type="ECO:0000313" key="4">
    <source>
        <dbReference type="Proteomes" id="UP000503447"/>
    </source>
</evidence>
<dbReference type="KEGG" id="ftj:FTUN_0251"/>
<dbReference type="PANTHER" id="PTHR39200:SF1">
    <property type="entry name" value="AUTO-TRANSPORTER ADHESIN HEAD GIN DOMAIN-CONTAINING PROTEIN-RELATED"/>
    <property type="match status" value="1"/>
</dbReference>
<evidence type="ECO:0000313" key="3">
    <source>
        <dbReference type="EMBL" id="QJW92754.1"/>
    </source>
</evidence>
<keyword evidence="4" id="KW-1185">Reference proteome</keyword>
<reference evidence="4" key="1">
    <citation type="submission" date="2020-05" db="EMBL/GenBank/DDBJ databases">
        <title>Frigoriglobus tundricola gen. nov., sp. nov., a psychrotolerant cellulolytic planctomycete of the family Gemmataceae with two divergent copies of 16S rRNA gene.</title>
        <authorList>
            <person name="Kulichevskaya I.S."/>
            <person name="Ivanova A.A."/>
            <person name="Naumoff D.G."/>
            <person name="Beletsky A.V."/>
            <person name="Rijpstra W.I.C."/>
            <person name="Sinninghe Damste J.S."/>
            <person name="Mardanov A.V."/>
            <person name="Ravin N.V."/>
            <person name="Dedysh S.N."/>
        </authorList>
    </citation>
    <scope>NUCLEOTIDE SEQUENCE [LARGE SCALE GENOMIC DNA]</scope>
    <source>
        <strain evidence="4">PL17</strain>
    </source>
</reference>
<feature type="signal peptide" evidence="1">
    <location>
        <begin position="1"/>
        <end position="27"/>
    </location>
</feature>
<accession>A0A6M5YGP0</accession>
<dbReference type="Proteomes" id="UP000503447">
    <property type="component" value="Chromosome"/>
</dbReference>
<dbReference type="InterPro" id="IPR021255">
    <property type="entry name" value="DUF2807"/>
</dbReference>
<dbReference type="Gene3D" id="2.160.20.120">
    <property type="match status" value="1"/>
</dbReference>
<dbReference type="EMBL" id="CP053452">
    <property type="protein sequence ID" value="QJW92754.1"/>
    <property type="molecule type" value="Genomic_DNA"/>
</dbReference>
<name>A0A6M5YGP0_9BACT</name>
<dbReference type="PANTHER" id="PTHR39200">
    <property type="entry name" value="HYPOTHETICAL EXPORTED PROTEIN"/>
    <property type="match status" value="1"/>
</dbReference>